<dbReference type="AlphaFoldDB" id="A0A1H2DZE3"/>
<keyword evidence="2" id="KW-1185">Reference proteome</keyword>
<proteinExistence type="predicted"/>
<evidence type="ECO:0000313" key="1">
    <source>
        <dbReference type="EMBL" id="SDT88169.1"/>
    </source>
</evidence>
<accession>A0A1H2DZE3</accession>
<reference evidence="2" key="1">
    <citation type="submission" date="2016-10" db="EMBL/GenBank/DDBJ databases">
        <authorList>
            <person name="Varghese N."/>
            <person name="Submissions S."/>
        </authorList>
    </citation>
    <scope>NUCLEOTIDE SEQUENCE [LARGE SCALE GENOMIC DNA]</scope>
    <source>
        <strain evidence="2">DSM 3384</strain>
    </source>
</reference>
<name>A0A1H2DZE3_9BACT</name>
<dbReference type="EMBL" id="FNLL01000002">
    <property type="protein sequence ID" value="SDT88169.1"/>
    <property type="molecule type" value="Genomic_DNA"/>
</dbReference>
<organism evidence="1 2">
    <name type="scientific">Desulfobacula phenolica</name>
    <dbReference type="NCBI Taxonomy" id="90732"/>
    <lineage>
        <taxon>Bacteria</taxon>
        <taxon>Pseudomonadati</taxon>
        <taxon>Thermodesulfobacteriota</taxon>
        <taxon>Desulfobacteria</taxon>
        <taxon>Desulfobacterales</taxon>
        <taxon>Desulfobacteraceae</taxon>
        <taxon>Desulfobacula</taxon>
    </lineage>
</organism>
<dbReference type="Proteomes" id="UP000199608">
    <property type="component" value="Unassembled WGS sequence"/>
</dbReference>
<evidence type="ECO:0000313" key="2">
    <source>
        <dbReference type="Proteomes" id="UP000199608"/>
    </source>
</evidence>
<dbReference type="RefSeq" id="WP_014956039.1">
    <property type="nucleotide sequence ID" value="NZ_FNLL01000002.1"/>
</dbReference>
<sequence length="78" mass="8886">MVVFEEGFEPLSTRIHDSILIRLKNQNNESFILNDSEKKYLVGISEIKLTKGGNGMLLGEHLNRLTIKMATRMNHGML</sequence>
<protein>
    <submittedName>
        <fullName evidence="1">Uncharacterized protein</fullName>
    </submittedName>
</protein>
<gene>
    <name evidence="1" type="ORF">SAMN04487931_102349</name>
</gene>